<proteinExistence type="inferred from homology"/>
<evidence type="ECO:0000256" key="3">
    <source>
        <dbReference type="ARBA" id="ARBA00022617"/>
    </source>
</evidence>
<protein>
    <submittedName>
        <fullName evidence="10">Cytochrome P450 monooxygenase BOA3</fullName>
    </submittedName>
</protein>
<dbReference type="GO" id="GO:0016705">
    <property type="term" value="F:oxidoreductase activity, acting on paired donors, with incorporation or reduction of molecular oxygen"/>
    <property type="evidence" value="ECO:0007669"/>
    <property type="project" value="InterPro"/>
</dbReference>
<dbReference type="InterPro" id="IPR002403">
    <property type="entry name" value="Cyt_P450_E_grp-IV"/>
</dbReference>
<dbReference type="InterPro" id="IPR050121">
    <property type="entry name" value="Cytochrome_P450_monoxygenase"/>
</dbReference>
<keyword evidence="9" id="KW-0472">Membrane</keyword>
<name>A0A5Q4BK21_9PEZI</name>
<dbReference type="Pfam" id="PF00067">
    <property type="entry name" value="p450"/>
    <property type="match status" value="1"/>
</dbReference>
<keyword evidence="9" id="KW-0812">Transmembrane</keyword>
<dbReference type="InterPro" id="IPR036396">
    <property type="entry name" value="Cyt_P450_sf"/>
</dbReference>
<reference evidence="10 11" key="1">
    <citation type="journal article" date="2019" name="Sci. Rep.">
        <title>Colletotrichum shisoi sp. nov., an anthracnose pathogen of Perilla frutescens in Japan: molecular phylogenetic, morphological and genomic evidence.</title>
        <authorList>
            <person name="Gan P."/>
            <person name="Tsushima A."/>
            <person name="Hiroyama R."/>
            <person name="Narusaka M."/>
            <person name="Takano Y."/>
            <person name="Narusaka Y."/>
            <person name="Kawaradani M."/>
            <person name="Damm U."/>
            <person name="Shirasu K."/>
        </authorList>
    </citation>
    <scope>NUCLEOTIDE SEQUENCE [LARGE SCALE GENOMIC DNA]</scope>
    <source>
        <strain evidence="10 11">PG-2018a</strain>
    </source>
</reference>
<keyword evidence="4 7" id="KW-0479">Metal-binding</keyword>
<evidence type="ECO:0000313" key="11">
    <source>
        <dbReference type="Proteomes" id="UP000326340"/>
    </source>
</evidence>
<keyword evidence="8" id="KW-0560">Oxidoreductase</keyword>
<dbReference type="PROSITE" id="PS00086">
    <property type="entry name" value="CYTOCHROME_P450"/>
    <property type="match status" value="1"/>
</dbReference>
<dbReference type="InterPro" id="IPR001128">
    <property type="entry name" value="Cyt_P450"/>
</dbReference>
<dbReference type="PANTHER" id="PTHR24305">
    <property type="entry name" value="CYTOCHROME P450"/>
    <property type="match status" value="1"/>
</dbReference>
<evidence type="ECO:0000313" key="10">
    <source>
        <dbReference type="EMBL" id="TQN67323.1"/>
    </source>
</evidence>
<evidence type="ECO:0000256" key="5">
    <source>
        <dbReference type="ARBA" id="ARBA00023004"/>
    </source>
</evidence>
<dbReference type="PRINTS" id="PR00465">
    <property type="entry name" value="EP450IV"/>
</dbReference>
<evidence type="ECO:0000256" key="7">
    <source>
        <dbReference type="PIRSR" id="PIRSR602403-1"/>
    </source>
</evidence>
<dbReference type="PANTHER" id="PTHR24305:SF164">
    <property type="entry name" value="P450, PUTATIVE (EUROFUNG)-RELATED"/>
    <property type="match status" value="1"/>
</dbReference>
<feature type="transmembrane region" description="Helical" evidence="9">
    <location>
        <begin position="20"/>
        <end position="37"/>
    </location>
</feature>
<keyword evidence="3 7" id="KW-0349">Heme</keyword>
<accession>A0A5Q4BK21</accession>
<comment type="caution">
    <text evidence="10">The sequence shown here is derived from an EMBL/GenBank/DDBJ whole genome shotgun (WGS) entry which is preliminary data.</text>
</comment>
<keyword evidence="11" id="KW-1185">Reference proteome</keyword>
<comment type="cofactor">
    <cofactor evidence="1 7">
        <name>heme</name>
        <dbReference type="ChEBI" id="CHEBI:30413"/>
    </cofactor>
</comment>
<gene>
    <name evidence="10" type="primary">BOA3</name>
    <name evidence="10" type="ORF">CSHISOI_08136</name>
</gene>
<evidence type="ECO:0000256" key="6">
    <source>
        <dbReference type="ARBA" id="ARBA00023033"/>
    </source>
</evidence>
<dbReference type="GO" id="GO:0020037">
    <property type="term" value="F:heme binding"/>
    <property type="evidence" value="ECO:0007669"/>
    <property type="project" value="InterPro"/>
</dbReference>
<dbReference type="PRINTS" id="PR00385">
    <property type="entry name" value="P450"/>
</dbReference>
<dbReference type="SUPFAM" id="SSF48264">
    <property type="entry name" value="Cytochrome P450"/>
    <property type="match status" value="1"/>
</dbReference>
<organism evidence="10 11">
    <name type="scientific">Colletotrichum shisoi</name>
    <dbReference type="NCBI Taxonomy" id="2078593"/>
    <lineage>
        <taxon>Eukaryota</taxon>
        <taxon>Fungi</taxon>
        <taxon>Dikarya</taxon>
        <taxon>Ascomycota</taxon>
        <taxon>Pezizomycotina</taxon>
        <taxon>Sordariomycetes</taxon>
        <taxon>Hypocreomycetidae</taxon>
        <taxon>Glomerellales</taxon>
        <taxon>Glomerellaceae</taxon>
        <taxon>Colletotrichum</taxon>
        <taxon>Colletotrichum destructivum species complex</taxon>
    </lineage>
</organism>
<keyword evidence="5 7" id="KW-0408">Iron</keyword>
<evidence type="ECO:0000256" key="2">
    <source>
        <dbReference type="ARBA" id="ARBA00010617"/>
    </source>
</evidence>
<evidence type="ECO:0000256" key="1">
    <source>
        <dbReference type="ARBA" id="ARBA00001971"/>
    </source>
</evidence>
<dbReference type="Proteomes" id="UP000326340">
    <property type="component" value="Unassembled WGS sequence"/>
</dbReference>
<dbReference type="GO" id="GO:0004497">
    <property type="term" value="F:monooxygenase activity"/>
    <property type="evidence" value="ECO:0007669"/>
    <property type="project" value="UniProtKB-KW"/>
</dbReference>
<keyword evidence="6 8" id="KW-0503">Monooxygenase</keyword>
<feature type="binding site" description="axial binding residue" evidence="7">
    <location>
        <position position="463"/>
    </location>
    <ligand>
        <name>heme</name>
        <dbReference type="ChEBI" id="CHEBI:30413"/>
    </ligand>
    <ligandPart>
        <name>Fe</name>
        <dbReference type="ChEBI" id="CHEBI:18248"/>
    </ligandPart>
</feature>
<evidence type="ECO:0000256" key="9">
    <source>
        <dbReference type="SAM" id="Phobius"/>
    </source>
</evidence>
<dbReference type="GO" id="GO:0005506">
    <property type="term" value="F:iron ion binding"/>
    <property type="evidence" value="ECO:0007669"/>
    <property type="project" value="InterPro"/>
</dbReference>
<dbReference type="Gene3D" id="1.10.630.10">
    <property type="entry name" value="Cytochrome P450"/>
    <property type="match status" value="1"/>
</dbReference>
<comment type="similarity">
    <text evidence="2 8">Belongs to the cytochrome P450 family.</text>
</comment>
<dbReference type="OrthoDB" id="1470350at2759"/>
<keyword evidence="9" id="KW-1133">Transmembrane helix</keyword>
<evidence type="ECO:0000256" key="8">
    <source>
        <dbReference type="RuleBase" id="RU000461"/>
    </source>
</evidence>
<evidence type="ECO:0000256" key="4">
    <source>
        <dbReference type="ARBA" id="ARBA00022723"/>
    </source>
</evidence>
<dbReference type="EMBL" id="PUHP01000948">
    <property type="protein sequence ID" value="TQN67323.1"/>
    <property type="molecule type" value="Genomic_DNA"/>
</dbReference>
<sequence>MHYFSLPTTFWDIFTYVRPQILYLLLIPYIAWAFIMARQSPFPGPFLAEMTEMWMARFDIKGKRTSTIQSLHAKYGPVVETGPASLSFSSANSLRDIFNHSPKLSRPRGDAEFLEQFGHVNMASTRCGDLHFQRRKAVAGAYAAPVIASPACQAMMNELTDRFMENLRKGAQSDGWVYIWPQFRWLAADIMARLVYGNSSGLSLLRDEQGQREMMEALLGSKLTEADIFTFRVLLSCLFPRVKKGLERLAPGWFITTSTMHSWGRESTARAVKATGKTDNIVSAAKTLADYLRVNGSSKAVPSIEYIQSDNLDNFQAGSLTTPDTLSWLVYNLSLPQNHHRQVRLREELQLAGIRPNTRKELYDLNKLPYLDCLLRETLRRYPPIPGSLTRVVPPGGITVDGHFVPGNEMLVSAQPASVSMDNSVYDDPNDWNPERWDIPRNSPEYKKIQRSFWPFGSGPRMCVGMNVAWAELRIVTARIFSTYETKLARDYFVRDEEGNEVPKKLDEDSEDDLFPAGWFEPIHLKEIVE</sequence>
<dbReference type="AlphaFoldDB" id="A0A5Q4BK21"/>
<dbReference type="InterPro" id="IPR017972">
    <property type="entry name" value="Cyt_P450_CS"/>
</dbReference>